<dbReference type="EMBL" id="VUNG01000003">
    <property type="protein sequence ID" value="MST83579.1"/>
    <property type="molecule type" value="Genomic_DNA"/>
</dbReference>
<feature type="domain" description="Carbohydrate kinase PfkB" evidence="3">
    <location>
        <begin position="1"/>
        <end position="276"/>
    </location>
</feature>
<dbReference type="RefSeq" id="WP_154533155.1">
    <property type="nucleotide sequence ID" value="NZ_VUNG01000003.1"/>
</dbReference>
<organism evidence="4 5">
    <name type="scientific">Hallella mizrahii</name>
    <dbReference type="NCBI Taxonomy" id="2606637"/>
    <lineage>
        <taxon>Bacteria</taxon>
        <taxon>Pseudomonadati</taxon>
        <taxon>Bacteroidota</taxon>
        <taxon>Bacteroidia</taxon>
        <taxon>Bacteroidales</taxon>
        <taxon>Prevotellaceae</taxon>
        <taxon>Hallella</taxon>
    </lineage>
</organism>
<dbReference type="Gene3D" id="3.40.1190.20">
    <property type="match status" value="1"/>
</dbReference>
<protein>
    <submittedName>
        <fullName evidence="4">Ribokinase</fullName>
    </submittedName>
</protein>
<evidence type="ECO:0000313" key="4">
    <source>
        <dbReference type="EMBL" id="MST83579.1"/>
    </source>
</evidence>
<evidence type="ECO:0000313" key="5">
    <source>
        <dbReference type="Proteomes" id="UP000438914"/>
    </source>
</evidence>
<dbReference type="GO" id="GO:0016301">
    <property type="term" value="F:kinase activity"/>
    <property type="evidence" value="ECO:0007669"/>
    <property type="project" value="UniProtKB-KW"/>
</dbReference>
<evidence type="ECO:0000256" key="1">
    <source>
        <dbReference type="ARBA" id="ARBA00022679"/>
    </source>
</evidence>
<proteinExistence type="predicted"/>
<dbReference type="PANTHER" id="PTHR10584">
    <property type="entry name" value="SUGAR KINASE"/>
    <property type="match status" value="1"/>
</dbReference>
<evidence type="ECO:0000256" key="2">
    <source>
        <dbReference type="ARBA" id="ARBA00022777"/>
    </source>
</evidence>
<name>A0A7K0KCH6_9BACT</name>
<dbReference type="Proteomes" id="UP000438914">
    <property type="component" value="Unassembled WGS sequence"/>
</dbReference>
<reference evidence="4 5" key="1">
    <citation type="submission" date="2019-08" db="EMBL/GenBank/DDBJ databases">
        <title>In-depth cultivation of the pig gut microbiome towards novel bacterial diversity and tailored functional studies.</title>
        <authorList>
            <person name="Wylensek D."/>
            <person name="Hitch T.C.A."/>
            <person name="Clavel T."/>
        </authorList>
    </citation>
    <scope>NUCLEOTIDE SEQUENCE [LARGE SCALE GENOMIC DNA]</scope>
    <source>
        <strain evidence="4 5">LKV-178-WT-2A</strain>
    </source>
</reference>
<accession>A0A7K0KCH6</accession>
<dbReference type="AlphaFoldDB" id="A0A7K0KCH6"/>
<evidence type="ECO:0000259" key="3">
    <source>
        <dbReference type="Pfam" id="PF00294"/>
    </source>
</evidence>
<dbReference type="PANTHER" id="PTHR10584:SF166">
    <property type="entry name" value="RIBOKINASE"/>
    <property type="match status" value="1"/>
</dbReference>
<keyword evidence="5" id="KW-1185">Reference proteome</keyword>
<dbReference type="InterPro" id="IPR029056">
    <property type="entry name" value="Ribokinase-like"/>
</dbReference>
<dbReference type="InterPro" id="IPR011611">
    <property type="entry name" value="PfkB_dom"/>
</dbReference>
<keyword evidence="1" id="KW-0808">Transferase</keyword>
<dbReference type="SUPFAM" id="SSF53613">
    <property type="entry name" value="Ribokinase-like"/>
    <property type="match status" value="1"/>
</dbReference>
<gene>
    <name evidence="4" type="ORF">FYJ73_02585</name>
</gene>
<dbReference type="Pfam" id="PF00294">
    <property type="entry name" value="PfkB"/>
    <property type="match status" value="1"/>
</dbReference>
<sequence length="291" mass="32744">MTDICCIGHITRDKIITPESTVYMAGGTSFYMSYGMSRLPKTVSYKLVTKVGKGQFPEVEKLRQAGIDVRCYDSRHTVYFENKYGANSDNRTQRVLAKADPFTLEEMKPLEAKVFHLGSLLADDFSPEVVEYLSTKGQVSIDVQGYLREVSGEQVRAVDWKDKERILACTDILKLNEHEMEVITHSRNPRTVALQLADMGVKEVIITLGSYGSLIYCEGRFYEVPAYKPQVLVDATGCGDTYSTGYLWMRLQGASCEEAGRFAAAMCTLKLEHSGPFDKTLADIHRVMRRK</sequence>
<keyword evidence="2 4" id="KW-0418">Kinase</keyword>
<comment type="caution">
    <text evidence="4">The sequence shown here is derived from an EMBL/GenBank/DDBJ whole genome shotgun (WGS) entry which is preliminary data.</text>
</comment>